<reference evidence="2" key="2">
    <citation type="submission" date="2025-09" db="UniProtKB">
        <authorList>
            <consortium name="Ensembl"/>
        </authorList>
    </citation>
    <scope>IDENTIFICATION</scope>
</reference>
<accession>A0A8C0BLP2</accession>
<proteinExistence type="predicted"/>
<keyword evidence="1" id="KW-0472">Membrane</keyword>
<sequence length="64" mass="7626">MSKFSSSAVEDSCWLNAFTFWVLGPNCFLQRLRVPPFFFHVDVTSLVVYFHRLSVYLYFIHVLF</sequence>
<protein>
    <submittedName>
        <fullName evidence="2">Uncharacterized protein</fullName>
    </submittedName>
</protein>
<evidence type="ECO:0000313" key="2">
    <source>
        <dbReference type="Ensembl" id="ENSBJAP00000018992.1"/>
    </source>
</evidence>
<evidence type="ECO:0000256" key="1">
    <source>
        <dbReference type="SAM" id="Phobius"/>
    </source>
</evidence>
<dbReference type="AlphaFoldDB" id="A0A8C0BLP2"/>
<name>A0A8C0BLP2_9AVES</name>
<dbReference type="Proteomes" id="UP000694555">
    <property type="component" value="Unplaced"/>
</dbReference>
<reference evidence="2" key="1">
    <citation type="submission" date="2025-08" db="UniProtKB">
        <authorList>
            <consortium name="Ensembl"/>
        </authorList>
    </citation>
    <scope>IDENTIFICATION</scope>
</reference>
<feature type="transmembrane region" description="Helical" evidence="1">
    <location>
        <begin position="37"/>
        <end position="59"/>
    </location>
</feature>
<keyword evidence="1" id="KW-1133">Transmembrane helix</keyword>
<keyword evidence="3" id="KW-1185">Reference proteome</keyword>
<keyword evidence="1" id="KW-0812">Transmembrane</keyword>
<organism evidence="2 3">
    <name type="scientific">Buteo japonicus</name>
    <dbReference type="NCBI Taxonomy" id="224669"/>
    <lineage>
        <taxon>Eukaryota</taxon>
        <taxon>Metazoa</taxon>
        <taxon>Chordata</taxon>
        <taxon>Craniata</taxon>
        <taxon>Vertebrata</taxon>
        <taxon>Euteleostomi</taxon>
        <taxon>Archelosauria</taxon>
        <taxon>Archosauria</taxon>
        <taxon>Dinosauria</taxon>
        <taxon>Saurischia</taxon>
        <taxon>Theropoda</taxon>
        <taxon>Coelurosauria</taxon>
        <taxon>Aves</taxon>
        <taxon>Neognathae</taxon>
        <taxon>Neoaves</taxon>
        <taxon>Telluraves</taxon>
        <taxon>Accipitrimorphae</taxon>
        <taxon>Accipitriformes</taxon>
        <taxon>Accipitridae</taxon>
        <taxon>Accipitrinae</taxon>
        <taxon>Buteo</taxon>
    </lineage>
</organism>
<dbReference type="Ensembl" id="ENSBJAT00000019515.1">
    <property type="protein sequence ID" value="ENSBJAP00000018992.1"/>
    <property type="gene ID" value="ENSBJAG00000012490.1"/>
</dbReference>
<evidence type="ECO:0000313" key="3">
    <source>
        <dbReference type="Proteomes" id="UP000694555"/>
    </source>
</evidence>